<reference evidence="9 10" key="1">
    <citation type="submission" date="2017-08" db="EMBL/GenBank/DDBJ databases">
        <title>The complete genome sequence of Nocardiopsis gilva YIM 90087.</title>
        <authorList>
            <person name="Yin M."/>
            <person name="Tang S."/>
        </authorList>
    </citation>
    <scope>NUCLEOTIDE SEQUENCE [LARGE SCALE GENOMIC DNA]</scope>
    <source>
        <strain evidence="9 10">YIM 90087</strain>
    </source>
</reference>
<evidence type="ECO:0000256" key="3">
    <source>
        <dbReference type="ARBA" id="ARBA00022475"/>
    </source>
</evidence>
<dbReference type="Pfam" id="PF19053">
    <property type="entry name" value="EccD"/>
    <property type="match status" value="1"/>
</dbReference>
<evidence type="ECO:0000259" key="8">
    <source>
        <dbReference type="Pfam" id="PF19053"/>
    </source>
</evidence>
<dbReference type="InterPro" id="IPR006707">
    <property type="entry name" value="T7SS_EccD"/>
</dbReference>
<dbReference type="KEGG" id="ngv:CDO52_03675"/>
<dbReference type="GO" id="GO:0005886">
    <property type="term" value="C:plasma membrane"/>
    <property type="evidence" value="ECO:0007669"/>
    <property type="project" value="UniProtKB-SubCell"/>
</dbReference>
<dbReference type="Pfam" id="PF08817">
    <property type="entry name" value="YukD"/>
    <property type="match status" value="1"/>
</dbReference>
<organism evidence="9 10">
    <name type="scientific">Nocardiopsis gilva YIM 90087</name>
    <dbReference type="NCBI Taxonomy" id="1235441"/>
    <lineage>
        <taxon>Bacteria</taxon>
        <taxon>Bacillati</taxon>
        <taxon>Actinomycetota</taxon>
        <taxon>Actinomycetes</taxon>
        <taxon>Streptosporangiales</taxon>
        <taxon>Nocardiopsidaceae</taxon>
        <taxon>Nocardiopsis</taxon>
    </lineage>
</organism>
<feature type="transmembrane region" description="Helical" evidence="7">
    <location>
        <begin position="190"/>
        <end position="211"/>
    </location>
</feature>
<dbReference type="NCBIfam" id="TIGR03920">
    <property type="entry name" value="T7SS_EccD"/>
    <property type="match status" value="1"/>
</dbReference>
<feature type="transmembrane region" description="Helical" evidence="7">
    <location>
        <begin position="326"/>
        <end position="343"/>
    </location>
</feature>
<dbReference type="EMBL" id="CP022753">
    <property type="protein sequence ID" value="ASU81999.1"/>
    <property type="molecule type" value="Genomic_DNA"/>
</dbReference>
<dbReference type="OrthoDB" id="4775372at2"/>
<proteinExistence type="inferred from homology"/>
<feature type="domain" description="EccD-like transmembrane" evidence="8">
    <location>
        <begin position="112"/>
        <end position="437"/>
    </location>
</feature>
<accession>A0A223S1U3</accession>
<dbReference type="InterPro" id="IPR024962">
    <property type="entry name" value="YukD-like"/>
</dbReference>
<evidence type="ECO:0000256" key="7">
    <source>
        <dbReference type="SAM" id="Phobius"/>
    </source>
</evidence>
<feature type="transmembrane region" description="Helical" evidence="7">
    <location>
        <begin position="297"/>
        <end position="320"/>
    </location>
</feature>
<comment type="subcellular location">
    <subcellularLocation>
        <location evidence="1">Cell membrane</location>
        <topology evidence="1">Multi-pass membrane protein</topology>
    </subcellularLocation>
</comment>
<keyword evidence="4 7" id="KW-0812">Transmembrane</keyword>
<evidence type="ECO:0000256" key="2">
    <source>
        <dbReference type="ARBA" id="ARBA00006162"/>
    </source>
</evidence>
<feature type="transmembrane region" description="Helical" evidence="7">
    <location>
        <begin position="108"/>
        <end position="129"/>
    </location>
</feature>
<feature type="transmembrane region" description="Helical" evidence="7">
    <location>
        <begin position="135"/>
        <end position="152"/>
    </location>
</feature>
<evidence type="ECO:0000256" key="5">
    <source>
        <dbReference type="ARBA" id="ARBA00022989"/>
    </source>
</evidence>
<keyword evidence="3" id="KW-1003">Cell membrane</keyword>
<dbReference type="Proteomes" id="UP000215005">
    <property type="component" value="Chromosome"/>
</dbReference>
<sequence>MTVTGPQRWADLALPGTVPVATLLPQVIRVISPDTEGTEPAGWTLTTSDGEEVHPEASLENAGIGDGDVLLLERVSARGRPAHIDDVRGAVEDEIDEAARFWRSSTTFAFGMLLAAIGPLIVLGVMTYVRPSPGNLAISGIGALYTLALVMFATRRSMAGVGHVLFGAACAWGAAMGMFAVHVVSPNADFLVLAAFGGVGALLIAGIGWMINALGLSYLAALAVVTVAGGVVSAVGMFVDGAQGVRALAVLLVLGVGALPRIALAMGGLSSLDYEVRHSGQVDSERFEESLTSSDRLLLGAVLGFAVSAVGTVPLLVFMGRGLPDFLLAALLSLLLILRSRLFDRISHVLPLRVGGVAGLGITLMASIKLLPALGPWIPAIALVVGVAVSVLSWIRLADVPRASLRRVINGVEIVVVVALCATTAWAMGLFDLVTSLTA</sequence>
<evidence type="ECO:0000256" key="1">
    <source>
        <dbReference type="ARBA" id="ARBA00004651"/>
    </source>
</evidence>
<gene>
    <name evidence="9" type="primary">eccD</name>
    <name evidence="9" type="ORF">CDO52_03675</name>
</gene>
<keyword evidence="5 7" id="KW-1133">Transmembrane helix</keyword>
<dbReference type="Gene3D" id="3.10.20.90">
    <property type="entry name" value="Phosphatidylinositol 3-kinase Catalytic Subunit, Chain A, domain 1"/>
    <property type="match status" value="1"/>
</dbReference>
<dbReference type="AlphaFoldDB" id="A0A223S1U3"/>
<feature type="transmembrane region" description="Helical" evidence="7">
    <location>
        <begin position="350"/>
        <end position="371"/>
    </location>
</feature>
<name>A0A223S1U3_9ACTN</name>
<keyword evidence="10" id="KW-1185">Reference proteome</keyword>
<dbReference type="InterPro" id="IPR044049">
    <property type="entry name" value="EccD_transm"/>
</dbReference>
<evidence type="ECO:0000256" key="4">
    <source>
        <dbReference type="ARBA" id="ARBA00022692"/>
    </source>
</evidence>
<feature type="transmembrane region" description="Helical" evidence="7">
    <location>
        <begin position="377"/>
        <end position="397"/>
    </location>
</feature>
<evidence type="ECO:0000313" key="10">
    <source>
        <dbReference type="Proteomes" id="UP000215005"/>
    </source>
</evidence>
<feature type="transmembrane region" description="Helical" evidence="7">
    <location>
        <begin position="218"/>
        <end position="239"/>
    </location>
</feature>
<evidence type="ECO:0000313" key="9">
    <source>
        <dbReference type="EMBL" id="ASU81999.1"/>
    </source>
</evidence>
<feature type="transmembrane region" description="Helical" evidence="7">
    <location>
        <begin position="245"/>
        <end position="264"/>
    </location>
</feature>
<feature type="transmembrane region" description="Helical" evidence="7">
    <location>
        <begin position="409"/>
        <end position="431"/>
    </location>
</feature>
<feature type="transmembrane region" description="Helical" evidence="7">
    <location>
        <begin position="164"/>
        <end position="184"/>
    </location>
</feature>
<protein>
    <submittedName>
        <fullName evidence="9">Type VII secretion integral membrane protein EccD</fullName>
    </submittedName>
</protein>
<keyword evidence="6 7" id="KW-0472">Membrane</keyword>
<comment type="similarity">
    <text evidence="2">Belongs to the EccD/Snm4 family.</text>
</comment>
<evidence type="ECO:0000256" key="6">
    <source>
        <dbReference type="ARBA" id="ARBA00023136"/>
    </source>
</evidence>